<protein>
    <submittedName>
        <fullName evidence="8">AraC-like ligand binding domain-containing protein</fullName>
    </submittedName>
</protein>
<dbReference type="Gene3D" id="2.60.120.10">
    <property type="entry name" value="Jelly Rolls"/>
    <property type="match status" value="1"/>
</dbReference>
<keyword evidence="4" id="KW-0238">DNA-binding</keyword>
<organism evidence="8 9">
    <name type="scientific">Anaerocolumna xylanovorans DSM 12503</name>
    <dbReference type="NCBI Taxonomy" id="1121345"/>
    <lineage>
        <taxon>Bacteria</taxon>
        <taxon>Bacillati</taxon>
        <taxon>Bacillota</taxon>
        <taxon>Clostridia</taxon>
        <taxon>Lachnospirales</taxon>
        <taxon>Lachnospiraceae</taxon>
        <taxon>Anaerocolumna</taxon>
    </lineage>
</organism>
<dbReference type="CDD" id="cd02208">
    <property type="entry name" value="cupin_RmlC-like"/>
    <property type="match status" value="1"/>
</dbReference>
<dbReference type="SUPFAM" id="SSF51011">
    <property type="entry name" value="Glycosyl hydrolase domain"/>
    <property type="match status" value="1"/>
</dbReference>
<dbReference type="GO" id="GO:0043565">
    <property type="term" value="F:sequence-specific DNA binding"/>
    <property type="evidence" value="ECO:0007669"/>
    <property type="project" value="InterPro"/>
</dbReference>
<dbReference type="Pfam" id="PF07883">
    <property type="entry name" value="Cupin_2"/>
    <property type="match status" value="1"/>
</dbReference>
<evidence type="ECO:0000313" key="8">
    <source>
        <dbReference type="EMBL" id="SHO50821.1"/>
    </source>
</evidence>
<dbReference type="PRINTS" id="PR00745">
    <property type="entry name" value="GLHYDRLASE39"/>
</dbReference>
<evidence type="ECO:0000256" key="4">
    <source>
        <dbReference type="ARBA" id="ARBA00023125"/>
    </source>
</evidence>
<evidence type="ECO:0000256" key="6">
    <source>
        <dbReference type="ARBA" id="ARBA00023295"/>
    </source>
</evidence>
<feature type="domain" description="HTH araC/xylS-type" evidence="7">
    <location>
        <begin position="170"/>
        <end position="268"/>
    </location>
</feature>
<dbReference type="GO" id="GO:0003700">
    <property type="term" value="F:DNA-binding transcription factor activity"/>
    <property type="evidence" value="ECO:0007669"/>
    <property type="project" value="InterPro"/>
</dbReference>
<dbReference type="STRING" id="1121345.SAMN02745217_02923"/>
<dbReference type="InterPro" id="IPR014710">
    <property type="entry name" value="RmlC-like_jellyroll"/>
</dbReference>
<dbReference type="PANTHER" id="PTHR43280">
    <property type="entry name" value="ARAC-FAMILY TRANSCRIPTIONAL REGULATOR"/>
    <property type="match status" value="1"/>
</dbReference>
<dbReference type="SUPFAM" id="SSF51182">
    <property type="entry name" value="RmlC-like cupins"/>
    <property type="match status" value="1"/>
</dbReference>
<accession>A0A1M7YE03</accession>
<dbReference type="GO" id="GO:0005975">
    <property type="term" value="P:carbohydrate metabolic process"/>
    <property type="evidence" value="ECO:0007669"/>
    <property type="project" value="InterPro"/>
</dbReference>
<dbReference type="InterPro" id="IPR017853">
    <property type="entry name" value="GH"/>
</dbReference>
<dbReference type="Pfam" id="PF01229">
    <property type="entry name" value="Glyco_hydro_39"/>
    <property type="match status" value="1"/>
</dbReference>
<dbReference type="InterPro" id="IPR000514">
    <property type="entry name" value="Glyco_hydro_39"/>
</dbReference>
<keyword evidence="3" id="KW-0805">Transcription regulation</keyword>
<dbReference type="SMART" id="SM00342">
    <property type="entry name" value="HTH_ARAC"/>
    <property type="match status" value="1"/>
</dbReference>
<evidence type="ECO:0000256" key="2">
    <source>
        <dbReference type="ARBA" id="ARBA00022801"/>
    </source>
</evidence>
<evidence type="ECO:0000313" key="9">
    <source>
        <dbReference type="Proteomes" id="UP000184612"/>
    </source>
</evidence>
<evidence type="ECO:0000256" key="1">
    <source>
        <dbReference type="ARBA" id="ARBA00008875"/>
    </source>
</evidence>
<dbReference type="GO" id="GO:0004553">
    <property type="term" value="F:hydrolase activity, hydrolyzing O-glycosyl compounds"/>
    <property type="evidence" value="ECO:0007669"/>
    <property type="project" value="InterPro"/>
</dbReference>
<dbReference type="PROSITE" id="PS00041">
    <property type="entry name" value="HTH_ARAC_FAMILY_1"/>
    <property type="match status" value="1"/>
</dbReference>
<proteinExistence type="inferred from homology"/>
<dbReference type="Gene3D" id="1.10.10.60">
    <property type="entry name" value="Homeodomain-like"/>
    <property type="match status" value="2"/>
</dbReference>
<keyword evidence="6" id="KW-0326">Glycosidase</keyword>
<dbReference type="Proteomes" id="UP000184612">
    <property type="component" value="Unassembled WGS sequence"/>
</dbReference>
<dbReference type="PANTHER" id="PTHR43280:SF2">
    <property type="entry name" value="HTH-TYPE TRANSCRIPTIONAL REGULATOR EXSA"/>
    <property type="match status" value="1"/>
</dbReference>
<keyword evidence="5" id="KW-0804">Transcription</keyword>
<dbReference type="InterPro" id="IPR013096">
    <property type="entry name" value="Cupin_2"/>
</dbReference>
<dbReference type="AlphaFoldDB" id="A0A1M7YE03"/>
<gene>
    <name evidence="8" type="ORF">SAMN02745217_02923</name>
</gene>
<sequence length="842" mass="98459">MVSKHEIIEYGNEMPLKISIQNIEDMPRHWHSSMEIYLILSGSLTIMFEADTFKLSEDDIILINSNQFHEVKSNNTVAAVLQIKQSFFQKWVDDNTYFECNSVLYNDRSKYLKLKKLIAKFVHASYNVTEHKDLLVIPLAYNILYELIYNFRSFKADTPEKNFKNLKRLKGIIQYLNENYTENLTLETIAKREYLSASYLSHFFEKNMGVSLFNYLTGIRLRHAVSDLLHTDLTIEQIAANNGFSNSRYFVSTFKKEYGLLPKQYKKEQKEAAGSENGSKSLQSSMLFLKQQDFLNKLGEYLDKESQKEFPEAKYPTRLIVQSINTTMKKQFLHHSFKTFTSVGRAKELLYKNVRENLKELQREVGFRYIKFHGILDDSMMLYNEDKDGIPYLVFTYVDEALDFILSVGLKPLIQFSFMPRLLAEDPEKTLFFNPVILSKPKDYKKWVYLITEFTKHLLKRYGAQEVRTWMFSFWNVPFLSYIFSFESNEITYELYRITRNCVKECDPLLSFGNPSYGSLDFCSSEFYDFLDYCKQHDCYPDFYNIHCYPVKTSSIGTFVILGRNNKKDSEKDTIILSDDPDYMAHSIEDFKNRILSYPKLPIYITEWASTSSHCDWLNDTCYRAAYIVKNILENYDAVESFGNWCLTDILEELPMDNEEFHGELGLFTCHGIKKPAYYAFTFLNKLMDILVDRGEGYFVTTNGKGDYVILLYNYHHVSPLYAQGVLFNVTFTERYNAFVNPSSLDIHLTLTHVENADYVITHHQVNRESGSAFDEWVRMGAIPLTTEEEISTLKGRSMPKISKELVTVTNNTMAQFALLHPHEIRLISIKKMEYTPSCYRP</sequence>
<keyword evidence="9" id="KW-1185">Reference proteome</keyword>
<dbReference type="OrthoDB" id="9776971at2"/>
<name>A0A1M7YE03_9FIRM</name>
<evidence type="ECO:0000256" key="3">
    <source>
        <dbReference type="ARBA" id="ARBA00023015"/>
    </source>
</evidence>
<keyword evidence="2" id="KW-0378">Hydrolase</keyword>
<evidence type="ECO:0000259" key="7">
    <source>
        <dbReference type="PROSITE" id="PS01124"/>
    </source>
</evidence>
<dbReference type="Gene3D" id="2.60.40.1500">
    <property type="entry name" value="Glycosyl hydrolase domain, family 39"/>
    <property type="match status" value="1"/>
</dbReference>
<dbReference type="EMBL" id="FRFD01000008">
    <property type="protein sequence ID" value="SHO50821.1"/>
    <property type="molecule type" value="Genomic_DNA"/>
</dbReference>
<dbReference type="SUPFAM" id="SSF46689">
    <property type="entry name" value="Homeodomain-like"/>
    <property type="match status" value="2"/>
</dbReference>
<dbReference type="InterPro" id="IPR049166">
    <property type="entry name" value="GH39_cat"/>
</dbReference>
<dbReference type="InterPro" id="IPR011051">
    <property type="entry name" value="RmlC_Cupin_sf"/>
</dbReference>
<dbReference type="Pfam" id="PF12833">
    <property type="entry name" value="HTH_18"/>
    <property type="match status" value="1"/>
</dbReference>
<comment type="similarity">
    <text evidence="1">Belongs to the glycosyl hydrolase 39 family.</text>
</comment>
<dbReference type="RefSeq" id="WP_073589571.1">
    <property type="nucleotide sequence ID" value="NZ_FRFD01000008.1"/>
</dbReference>
<dbReference type="Gene3D" id="3.20.20.80">
    <property type="entry name" value="Glycosidases"/>
    <property type="match status" value="1"/>
</dbReference>
<dbReference type="InterPro" id="IPR009057">
    <property type="entry name" value="Homeodomain-like_sf"/>
</dbReference>
<dbReference type="InterPro" id="IPR018062">
    <property type="entry name" value="HTH_AraC-typ_CS"/>
</dbReference>
<reference evidence="8 9" key="1">
    <citation type="submission" date="2016-12" db="EMBL/GenBank/DDBJ databases">
        <authorList>
            <person name="Song W.-J."/>
            <person name="Kurnit D.M."/>
        </authorList>
    </citation>
    <scope>NUCLEOTIDE SEQUENCE [LARGE SCALE GENOMIC DNA]</scope>
    <source>
        <strain evidence="8 9">DSM 12503</strain>
    </source>
</reference>
<dbReference type="SUPFAM" id="SSF51445">
    <property type="entry name" value="(Trans)glycosidases"/>
    <property type="match status" value="1"/>
</dbReference>
<dbReference type="InterPro" id="IPR018060">
    <property type="entry name" value="HTH_AraC"/>
</dbReference>
<evidence type="ECO:0000256" key="5">
    <source>
        <dbReference type="ARBA" id="ARBA00023163"/>
    </source>
</evidence>
<dbReference type="PROSITE" id="PS01124">
    <property type="entry name" value="HTH_ARAC_FAMILY_2"/>
    <property type="match status" value="1"/>
</dbReference>